<evidence type="ECO:0000256" key="13">
    <source>
        <dbReference type="ARBA" id="ARBA00023242"/>
    </source>
</evidence>
<feature type="compositionally biased region" description="Polar residues" evidence="17">
    <location>
        <begin position="88"/>
        <end position="99"/>
    </location>
</feature>
<dbReference type="Gene3D" id="1.10.10.10">
    <property type="entry name" value="Winged helix-like DNA-binding domain superfamily/Winged helix DNA-binding domain"/>
    <property type="match status" value="1"/>
</dbReference>
<evidence type="ECO:0000313" key="20">
    <source>
        <dbReference type="Proteomes" id="UP001214628"/>
    </source>
</evidence>
<keyword evidence="9 16" id="KW-0378">Hydrolase</keyword>
<keyword evidence="8 16" id="KW-0227">DNA damage</keyword>
<dbReference type="EMBL" id="CP118376">
    <property type="protein sequence ID" value="WFD43396.1"/>
    <property type="molecule type" value="Genomic_DNA"/>
</dbReference>
<evidence type="ECO:0000256" key="12">
    <source>
        <dbReference type="ARBA" id="ARBA00023204"/>
    </source>
</evidence>
<evidence type="ECO:0000256" key="3">
    <source>
        <dbReference type="ARBA" id="ARBA00010015"/>
    </source>
</evidence>
<dbReference type="SUPFAM" id="SSF52980">
    <property type="entry name" value="Restriction endonuclease-like"/>
    <property type="match status" value="1"/>
</dbReference>
<dbReference type="Gene3D" id="1.10.150.110">
    <property type="entry name" value="DNA polymerase beta, N-terminal domain-like"/>
    <property type="match status" value="1"/>
</dbReference>
<name>A0AAF0JKH5_9BASI</name>
<dbReference type="GO" id="GO:0000712">
    <property type="term" value="P:resolution of meiotic recombination intermediates"/>
    <property type="evidence" value="ECO:0007669"/>
    <property type="project" value="TreeGrafter"/>
</dbReference>
<dbReference type="AlphaFoldDB" id="A0AAF0JKH5"/>
<keyword evidence="14" id="KW-0469">Meiosis</keyword>
<dbReference type="InterPro" id="IPR042530">
    <property type="entry name" value="EME1/EME2_C"/>
</dbReference>
<feature type="compositionally biased region" description="Polar residues" evidence="17">
    <location>
        <begin position="321"/>
        <end position="337"/>
    </location>
</feature>
<evidence type="ECO:0000256" key="6">
    <source>
        <dbReference type="ARBA" id="ARBA00022723"/>
    </source>
</evidence>
<dbReference type="CDD" id="cd21036">
    <property type="entry name" value="WH_MUS81"/>
    <property type="match status" value="1"/>
</dbReference>
<dbReference type="FunFam" id="3.40.50.10130:FF:000005">
    <property type="entry name" value="crossover junction endonuclease MUS81 isoform X1"/>
    <property type="match status" value="1"/>
</dbReference>
<evidence type="ECO:0000256" key="15">
    <source>
        <dbReference type="ARBA" id="ARBA00058015"/>
    </source>
</evidence>
<dbReference type="Pfam" id="PF14716">
    <property type="entry name" value="HHH_8"/>
    <property type="match status" value="1"/>
</dbReference>
<evidence type="ECO:0000256" key="8">
    <source>
        <dbReference type="ARBA" id="ARBA00022763"/>
    </source>
</evidence>
<keyword evidence="12 16" id="KW-0234">DNA repair</keyword>
<dbReference type="GO" id="GO:0048476">
    <property type="term" value="C:Holliday junction resolvase complex"/>
    <property type="evidence" value="ECO:0007669"/>
    <property type="project" value="UniProtKB-UniRule"/>
</dbReference>
<keyword evidence="5 16" id="KW-0540">Nuclease</keyword>
<dbReference type="InterPro" id="IPR033309">
    <property type="entry name" value="Mus81"/>
</dbReference>
<evidence type="ECO:0000256" key="10">
    <source>
        <dbReference type="ARBA" id="ARBA00022842"/>
    </source>
</evidence>
<dbReference type="GO" id="GO:0000727">
    <property type="term" value="P:double-strand break repair via break-induced replication"/>
    <property type="evidence" value="ECO:0007669"/>
    <property type="project" value="UniProtKB-UniRule"/>
</dbReference>
<feature type="region of interest" description="Disordered" evidence="17">
    <location>
        <begin position="159"/>
        <end position="181"/>
    </location>
</feature>
<dbReference type="Gene3D" id="3.40.50.10130">
    <property type="match status" value="1"/>
</dbReference>
<dbReference type="InterPro" id="IPR036388">
    <property type="entry name" value="WH-like_DNA-bd_sf"/>
</dbReference>
<comment type="function">
    <text evidence="15 16">Interacts with EME1 to form a DNA structure-specific endonuclease with substrate preference for branched DNA structures with a 5'-end at the branch nick. Typical substrates include 3'-flap structures, D-loops, replication forks and nicked Holliday junctions. May be required in mitosis for the processing of stalled or collapsed replication fork intermediates. May be required in meiosis for the repair of meiosis-specific double strand breaks subsequent to single-end invasion (SEI).</text>
</comment>
<dbReference type="InterPro" id="IPR047416">
    <property type="entry name" value="XPF_nuclease_Mus81"/>
</dbReference>
<dbReference type="Pfam" id="PF02732">
    <property type="entry name" value="ERCC4"/>
    <property type="match status" value="1"/>
</dbReference>
<dbReference type="SUPFAM" id="SSF47802">
    <property type="entry name" value="DNA polymerase beta, N-terminal domain-like"/>
    <property type="match status" value="1"/>
</dbReference>
<feature type="domain" description="ERCC4" evidence="18">
    <location>
        <begin position="471"/>
        <end position="586"/>
    </location>
</feature>
<dbReference type="InterPro" id="IPR011335">
    <property type="entry name" value="Restrct_endonuc-II-like"/>
</dbReference>
<dbReference type="InterPro" id="IPR010996">
    <property type="entry name" value="HHH_MUS81"/>
</dbReference>
<keyword evidence="13 16" id="KW-0539">Nucleus</keyword>
<feature type="compositionally biased region" description="Polar residues" evidence="17">
    <location>
        <begin position="280"/>
        <end position="290"/>
    </location>
</feature>
<keyword evidence="11 16" id="KW-0233">DNA recombination</keyword>
<evidence type="ECO:0000256" key="14">
    <source>
        <dbReference type="ARBA" id="ARBA00023254"/>
    </source>
</evidence>
<feature type="region of interest" description="Disordered" evidence="17">
    <location>
        <begin position="82"/>
        <end position="116"/>
    </location>
</feature>
<evidence type="ECO:0000256" key="4">
    <source>
        <dbReference type="ARBA" id="ARBA00017114"/>
    </source>
</evidence>
<dbReference type="SMART" id="SM00891">
    <property type="entry name" value="ERCC4"/>
    <property type="match status" value="1"/>
</dbReference>
<comment type="similarity">
    <text evidence="3 16">Belongs to the XPF family.</text>
</comment>
<evidence type="ECO:0000259" key="18">
    <source>
        <dbReference type="SMART" id="SM00891"/>
    </source>
</evidence>
<evidence type="ECO:0000313" key="19">
    <source>
        <dbReference type="EMBL" id="WFD43396.1"/>
    </source>
</evidence>
<keyword evidence="20" id="KW-1185">Reference proteome</keyword>
<gene>
    <name evidence="19" type="primary">MUS81</name>
    <name evidence="19" type="ORF">MPSI1_002057</name>
</gene>
<evidence type="ECO:0000256" key="9">
    <source>
        <dbReference type="ARBA" id="ARBA00022801"/>
    </source>
</evidence>
<dbReference type="GO" id="GO:0046872">
    <property type="term" value="F:metal ion binding"/>
    <property type="evidence" value="ECO:0007669"/>
    <property type="project" value="UniProtKB-UniRule"/>
</dbReference>
<dbReference type="EC" id="3.1.22.-" evidence="16"/>
<protein>
    <recommendedName>
        <fullName evidence="4 16">Crossover junction endonuclease MUS81</fullName>
        <ecNumber evidence="16">3.1.22.-</ecNumber>
    </recommendedName>
</protein>
<dbReference type="PANTHER" id="PTHR13451">
    <property type="entry name" value="CLASS II CROSSOVER JUNCTION ENDONUCLEASE MUS81"/>
    <property type="match status" value="1"/>
</dbReference>
<evidence type="ECO:0000256" key="16">
    <source>
        <dbReference type="RuleBase" id="RU369042"/>
    </source>
</evidence>
<evidence type="ECO:0000256" key="1">
    <source>
        <dbReference type="ARBA" id="ARBA00001946"/>
    </source>
</evidence>
<dbReference type="Proteomes" id="UP001214628">
    <property type="component" value="Chromosome 2"/>
</dbReference>
<dbReference type="CDD" id="cd20074">
    <property type="entry name" value="XPF_nuclease_Mus81"/>
    <property type="match status" value="1"/>
</dbReference>
<comment type="subunit">
    <text evidence="16">Interacts with EME1.</text>
</comment>
<dbReference type="Pfam" id="PF21136">
    <property type="entry name" value="WHD_MUS81"/>
    <property type="match status" value="1"/>
</dbReference>
<dbReference type="GO" id="GO:0048257">
    <property type="term" value="F:3'-flap endonuclease activity"/>
    <property type="evidence" value="ECO:0007669"/>
    <property type="project" value="TreeGrafter"/>
</dbReference>
<dbReference type="GO" id="GO:0008821">
    <property type="term" value="F:crossover junction DNA endonuclease activity"/>
    <property type="evidence" value="ECO:0007669"/>
    <property type="project" value="UniProtKB-UniRule"/>
</dbReference>
<dbReference type="GO" id="GO:0031573">
    <property type="term" value="P:mitotic intra-S DNA damage checkpoint signaling"/>
    <property type="evidence" value="ECO:0007669"/>
    <property type="project" value="TreeGrafter"/>
</dbReference>
<comment type="cofactor">
    <cofactor evidence="1 16">
        <name>Mg(2+)</name>
        <dbReference type="ChEBI" id="CHEBI:18420"/>
    </cofactor>
</comment>
<dbReference type="PANTHER" id="PTHR13451:SF0">
    <property type="entry name" value="CROSSOVER JUNCTION ENDONUCLEASE MUS81"/>
    <property type="match status" value="1"/>
</dbReference>
<proteinExistence type="inferred from homology"/>
<dbReference type="InterPro" id="IPR027421">
    <property type="entry name" value="DNA_pol_lamdba_lyase_dom_sf"/>
</dbReference>
<dbReference type="GO" id="GO:0006308">
    <property type="term" value="P:DNA catabolic process"/>
    <property type="evidence" value="ECO:0007669"/>
    <property type="project" value="UniProtKB-UniRule"/>
</dbReference>
<evidence type="ECO:0000256" key="5">
    <source>
        <dbReference type="ARBA" id="ARBA00022722"/>
    </source>
</evidence>
<evidence type="ECO:0000256" key="17">
    <source>
        <dbReference type="SAM" id="MobiDB-lite"/>
    </source>
</evidence>
<accession>A0AAF0JKH5</accession>
<dbReference type="GO" id="GO:0005634">
    <property type="term" value="C:nucleus"/>
    <property type="evidence" value="ECO:0007669"/>
    <property type="project" value="UniProtKB-SubCell"/>
</dbReference>
<feature type="region of interest" description="Disordered" evidence="17">
    <location>
        <begin position="280"/>
        <end position="337"/>
    </location>
</feature>
<evidence type="ECO:0000256" key="2">
    <source>
        <dbReference type="ARBA" id="ARBA00004123"/>
    </source>
</evidence>
<dbReference type="Gene3D" id="1.10.150.670">
    <property type="entry name" value="Crossover junction endonuclease EME1, DNA-binding domain"/>
    <property type="match status" value="1"/>
</dbReference>
<dbReference type="GO" id="GO:0003677">
    <property type="term" value="F:DNA binding"/>
    <property type="evidence" value="ECO:0007669"/>
    <property type="project" value="UniProtKB-UniRule"/>
</dbReference>
<keyword evidence="6 16" id="KW-0479">Metal-binding</keyword>
<dbReference type="InterPro" id="IPR006166">
    <property type="entry name" value="ERCC4_domain"/>
</dbReference>
<evidence type="ECO:0000256" key="11">
    <source>
        <dbReference type="ARBA" id="ARBA00023172"/>
    </source>
</evidence>
<dbReference type="InterPro" id="IPR047417">
    <property type="entry name" value="WHD_MUS81"/>
</dbReference>
<reference evidence="19" key="1">
    <citation type="submission" date="2023-02" db="EMBL/GenBank/DDBJ databases">
        <title>Mating type loci evolution in Malassezia.</title>
        <authorList>
            <person name="Coelho M.A."/>
        </authorList>
    </citation>
    <scope>NUCLEOTIDE SEQUENCE</scope>
    <source>
        <strain evidence="19">CBS 14136</strain>
    </source>
</reference>
<evidence type="ECO:0000256" key="7">
    <source>
        <dbReference type="ARBA" id="ARBA00022759"/>
    </source>
</evidence>
<comment type="subcellular location">
    <subcellularLocation>
        <location evidence="2 16">Nucleus</location>
    </subcellularLocation>
</comment>
<organism evidence="19 20">
    <name type="scientific">Malassezia psittaci</name>
    <dbReference type="NCBI Taxonomy" id="1821823"/>
    <lineage>
        <taxon>Eukaryota</taxon>
        <taxon>Fungi</taxon>
        <taxon>Dikarya</taxon>
        <taxon>Basidiomycota</taxon>
        <taxon>Ustilaginomycotina</taxon>
        <taxon>Malasseziomycetes</taxon>
        <taxon>Malasseziales</taxon>
        <taxon>Malasseziaceae</taxon>
        <taxon>Malassezia</taxon>
    </lineage>
</organism>
<keyword evidence="10 16" id="KW-0460">Magnesium</keyword>
<sequence length="780" mass="87009">MSTAPHPNCVWLEFLQAWIDEARTKGTKVASAYQKAYRSLAAETQAFSHPCETVKLTGIGDSIAKRLEASYASWCNENSVPIPEKPVSQKTSRPVSSQAGKVPRPRRQRKEYVPEPRTGAHGILVGLYTCVIETGDHAASCSKAELIARAQPFCDSDYSTPGGGSSRRGPSSLTNRAAAGSQFSSQNRRSYITAWSAMKTLIDRAYVYRTGNPPRFYLSDQGLQVAKVLAEAEDLVNSTESCSLNTVHSEHSGSSSAAEFPFGETSHSIATQNIVSTSTDGLSQQAASVSENDHRHALDTEIHKERDRLYLPPRKHYLDESPSQASQTQSKSIQSGLSRDDEIDLEMQPTDHFVVDLVQSSQDDCYVVTEPSVGATSEIPKSPKSVNDPIRISISLVDSSPVIQETARHNTVIPSSPLSHQPNRWRQEDICAIESSSNPSSPTIQAAGVSHVPAQPQTGCHCLPGNSYTIHMIMDHREVRAKHSSHTETVRRVTFEEAMQRRGVDCELRALELGDILWVARPKPNLPAAHALPWKNVQEVVLDAVVERKRLDDLTSSLFDGRWHEQKQRLRCSGIGRIFYLIEDVDVANLVQRHGDQIQTALSSTQIIDGFHVQRTAHGEGTADFLARLHGVLQEMYCNQPLYVIRDEMIDREHYDTLQAHLRTQQPDTPFHTSFHTYQSLHNKSSAANTLQDTWIRMLSCVRRVSPEKAEEITQRWPTPMVFFHALRDDQQKYGEESARKFVSSMIDDQVLVPRRKIGKALSAQLWSLICSSRYADSLD</sequence>
<keyword evidence="7 16" id="KW-0255">Endonuclease</keyword>
<feature type="compositionally biased region" description="Basic and acidic residues" evidence="17">
    <location>
        <begin position="291"/>
        <end position="309"/>
    </location>
</feature>